<dbReference type="Gene3D" id="1.20.58.220">
    <property type="entry name" value="Phosphate transport system protein phou homolog 2, domain 2"/>
    <property type="match status" value="1"/>
</dbReference>
<evidence type="ECO:0000256" key="1">
    <source>
        <dbReference type="ARBA" id="ARBA00004651"/>
    </source>
</evidence>
<dbReference type="KEGG" id="eio:H9L01_04510"/>
<feature type="transmembrane region" description="Helical" evidence="6">
    <location>
        <begin position="16"/>
        <end position="35"/>
    </location>
</feature>
<evidence type="ECO:0000256" key="5">
    <source>
        <dbReference type="ARBA" id="ARBA00023136"/>
    </source>
</evidence>
<keyword evidence="9" id="KW-1185">Reference proteome</keyword>
<feature type="transmembrane region" description="Helical" evidence="6">
    <location>
        <begin position="103"/>
        <end position="133"/>
    </location>
</feature>
<keyword evidence="4 6" id="KW-1133">Transmembrane helix</keyword>
<evidence type="ECO:0000256" key="2">
    <source>
        <dbReference type="ARBA" id="ARBA00022475"/>
    </source>
</evidence>
<dbReference type="InterPro" id="IPR038078">
    <property type="entry name" value="PhoU-like_sf"/>
</dbReference>
<feature type="transmembrane region" description="Helical" evidence="6">
    <location>
        <begin position="184"/>
        <end position="206"/>
    </location>
</feature>
<feature type="transmembrane region" description="Helical" evidence="6">
    <location>
        <begin position="259"/>
        <end position="284"/>
    </location>
</feature>
<dbReference type="RefSeq" id="WP_187534820.1">
    <property type="nucleotide sequence ID" value="NZ_CBCSHU010000003.1"/>
</dbReference>
<feature type="transmembrane region" description="Helical" evidence="6">
    <location>
        <begin position="145"/>
        <end position="164"/>
    </location>
</feature>
<evidence type="ECO:0000313" key="9">
    <source>
        <dbReference type="Proteomes" id="UP000515928"/>
    </source>
</evidence>
<dbReference type="PANTHER" id="PTHR10010:SF46">
    <property type="entry name" value="SODIUM-DEPENDENT PHOSPHATE TRANSPORT PROTEIN 2B"/>
    <property type="match status" value="1"/>
</dbReference>
<dbReference type="GO" id="GO:0005436">
    <property type="term" value="F:sodium:phosphate symporter activity"/>
    <property type="evidence" value="ECO:0007669"/>
    <property type="project" value="InterPro"/>
</dbReference>
<protein>
    <submittedName>
        <fullName evidence="8">Na/Pi cotransporter family protein</fullName>
    </submittedName>
</protein>
<evidence type="ECO:0000313" key="8">
    <source>
        <dbReference type="EMBL" id="QNN61621.1"/>
    </source>
</evidence>
<dbReference type="Proteomes" id="UP000515928">
    <property type="component" value="Chromosome"/>
</dbReference>
<dbReference type="EMBL" id="CP060715">
    <property type="protein sequence ID" value="QNN61621.1"/>
    <property type="molecule type" value="Genomic_DNA"/>
</dbReference>
<evidence type="ECO:0000256" key="4">
    <source>
        <dbReference type="ARBA" id="ARBA00022989"/>
    </source>
</evidence>
<dbReference type="GO" id="GO:0044341">
    <property type="term" value="P:sodium-dependent phosphate transport"/>
    <property type="evidence" value="ECO:0007669"/>
    <property type="project" value="InterPro"/>
</dbReference>
<name>A0A7G9S196_9FIRM</name>
<sequence length="559" mass="61953">MEVIKSFIQTCAELEVHVILGGFGLFMLGITMLGDGFKAVAGDRMREYIDKYTSNLFSAILVGAVMTGIMQSSSAATVISISLVRAGLMRVDQAIGISLGANIGTTMTAIIIGLNIADMGYIFLFLGAMMMLFSNKINVKNYGKVILAFGMTFVGLQIMSGKLLLVQEMPWFQDVMISLSDHPWLSMGGGVILTAIINSSSATIAVVQQIYGNGGMTLIAAIAFVFGSNIGTTITAYFASLGGSASARRVSLFHTLFNFFGAVIMMFFIVPYSHLVSMISNYLGSSASMEVGIAHLMFNLIFCILVIPFIPMFMRLLTILIPGDDKIVSREKLTPLDEEIIQTYPVGALQLAKGRTIDMASLVEESIRTSQTYLHSKDKQDYEVVMQLEEMVNAIDTDLTSYLLKIMQTSSGDATIAKAYTQNLEIIKNYERMSDLSTNLVEFFKLSFDNRENFSMDALDDLDKMYELLLHMVQKSIEIVRTDDETLFDDLLSEEDYLDLVEKKYREKHFQRMAESICETKVASSVYVDILGILERIGDHSVNIGRYIVSPIKIHSDDL</sequence>
<evidence type="ECO:0000256" key="6">
    <source>
        <dbReference type="SAM" id="Phobius"/>
    </source>
</evidence>
<dbReference type="InterPro" id="IPR026022">
    <property type="entry name" value="PhoU_dom"/>
</dbReference>
<gene>
    <name evidence="8" type="ORF">H9L01_04510</name>
</gene>
<feature type="transmembrane region" description="Helical" evidence="6">
    <location>
        <begin position="296"/>
        <end position="321"/>
    </location>
</feature>
<evidence type="ECO:0000256" key="3">
    <source>
        <dbReference type="ARBA" id="ARBA00022692"/>
    </source>
</evidence>
<proteinExistence type="predicted"/>
<keyword evidence="3 6" id="KW-0812">Transmembrane</keyword>
<dbReference type="AlphaFoldDB" id="A0A7G9S196"/>
<feature type="transmembrane region" description="Helical" evidence="6">
    <location>
        <begin position="218"/>
        <end position="239"/>
    </location>
</feature>
<reference evidence="8 9" key="1">
    <citation type="submission" date="2020-08" db="EMBL/GenBank/DDBJ databases">
        <title>Genome sequence of Erysipelothrix inopinata DSM 15511T.</title>
        <authorList>
            <person name="Hyun D.-W."/>
            <person name="Bae J.-W."/>
        </authorList>
    </citation>
    <scope>NUCLEOTIDE SEQUENCE [LARGE SCALE GENOMIC DNA]</scope>
    <source>
        <strain evidence="8 9">DSM 15511</strain>
    </source>
</reference>
<feature type="domain" description="PhoU" evidence="7">
    <location>
        <begin position="358"/>
        <end position="442"/>
    </location>
</feature>
<feature type="transmembrane region" description="Helical" evidence="6">
    <location>
        <begin position="56"/>
        <end position="83"/>
    </location>
</feature>
<dbReference type="SUPFAM" id="SSF109755">
    <property type="entry name" value="PhoU-like"/>
    <property type="match status" value="1"/>
</dbReference>
<dbReference type="GO" id="GO:0005886">
    <property type="term" value="C:plasma membrane"/>
    <property type="evidence" value="ECO:0007669"/>
    <property type="project" value="UniProtKB-SubCell"/>
</dbReference>
<dbReference type="Pfam" id="PF02690">
    <property type="entry name" value="Na_Pi_cotrans"/>
    <property type="match status" value="2"/>
</dbReference>
<comment type="subcellular location">
    <subcellularLocation>
        <location evidence="1">Cell membrane</location>
        <topology evidence="1">Multi-pass membrane protein</topology>
    </subcellularLocation>
</comment>
<accession>A0A7G9S196</accession>
<feature type="domain" description="PhoU" evidence="7">
    <location>
        <begin position="463"/>
        <end position="547"/>
    </location>
</feature>
<keyword evidence="2" id="KW-1003">Cell membrane</keyword>
<dbReference type="PANTHER" id="PTHR10010">
    <property type="entry name" value="SOLUTE CARRIER FAMILY 34 SODIUM PHOSPHATE , MEMBER 2-RELATED"/>
    <property type="match status" value="1"/>
</dbReference>
<keyword evidence="5 6" id="KW-0472">Membrane</keyword>
<dbReference type="NCBIfam" id="NF037997">
    <property type="entry name" value="Na_Pi_symport"/>
    <property type="match status" value="1"/>
</dbReference>
<evidence type="ECO:0000259" key="7">
    <source>
        <dbReference type="Pfam" id="PF01895"/>
    </source>
</evidence>
<dbReference type="InterPro" id="IPR003841">
    <property type="entry name" value="Na/Pi_transpt"/>
</dbReference>
<organism evidence="8 9">
    <name type="scientific">Erysipelothrix inopinata</name>
    <dbReference type="NCBI Taxonomy" id="225084"/>
    <lineage>
        <taxon>Bacteria</taxon>
        <taxon>Bacillati</taxon>
        <taxon>Bacillota</taxon>
        <taxon>Erysipelotrichia</taxon>
        <taxon>Erysipelotrichales</taxon>
        <taxon>Erysipelotrichaceae</taxon>
        <taxon>Erysipelothrix</taxon>
    </lineage>
</organism>
<dbReference type="Pfam" id="PF01895">
    <property type="entry name" value="PhoU"/>
    <property type="match status" value="2"/>
</dbReference>